<dbReference type="PANTHER" id="PTHR47219:SF9">
    <property type="entry name" value="GTPASE ACTIVATING PROTEIN AND CENTROSOME-ASSOCIATED, ISOFORM B"/>
    <property type="match status" value="1"/>
</dbReference>
<dbReference type="InterPro" id="IPR035969">
    <property type="entry name" value="Rab-GAP_TBC_sf"/>
</dbReference>
<feature type="region of interest" description="Disordered" evidence="3">
    <location>
        <begin position="598"/>
        <end position="620"/>
    </location>
</feature>
<evidence type="ECO:0000256" key="3">
    <source>
        <dbReference type="SAM" id="MobiDB-lite"/>
    </source>
</evidence>
<feature type="region of interest" description="Disordered" evidence="3">
    <location>
        <begin position="362"/>
        <end position="444"/>
    </location>
</feature>
<feature type="compositionally biased region" description="Polar residues" evidence="3">
    <location>
        <begin position="652"/>
        <end position="666"/>
    </location>
</feature>
<dbReference type="OrthoDB" id="159449at2759"/>
<evidence type="ECO:0000313" key="6">
    <source>
        <dbReference type="Proteomes" id="UP000242146"/>
    </source>
</evidence>
<dbReference type="InterPro" id="IPR000195">
    <property type="entry name" value="Rab-GAP-TBC_dom"/>
</dbReference>
<organism evidence="5 6">
    <name type="scientific">Hesseltinella vesiculosa</name>
    <dbReference type="NCBI Taxonomy" id="101127"/>
    <lineage>
        <taxon>Eukaryota</taxon>
        <taxon>Fungi</taxon>
        <taxon>Fungi incertae sedis</taxon>
        <taxon>Mucoromycota</taxon>
        <taxon>Mucoromycotina</taxon>
        <taxon>Mucoromycetes</taxon>
        <taxon>Mucorales</taxon>
        <taxon>Cunninghamellaceae</taxon>
        <taxon>Hesseltinella</taxon>
    </lineage>
</organism>
<dbReference type="FunFam" id="1.10.8.270:FF:000001">
    <property type="entry name" value="TBC1 domain family member 1"/>
    <property type="match status" value="1"/>
</dbReference>
<keyword evidence="1" id="KW-0343">GTPase activation</keyword>
<dbReference type="PROSITE" id="PS50086">
    <property type="entry name" value="TBC_RABGAP"/>
    <property type="match status" value="1"/>
</dbReference>
<feature type="region of interest" description="Disordered" evidence="3">
    <location>
        <begin position="632"/>
        <end position="666"/>
    </location>
</feature>
<feature type="compositionally biased region" description="Pro residues" evidence="3">
    <location>
        <begin position="638"/>
        <end position="649"/>
    </location>
</feature>
<dbReference type="Gene3D" id="1.10.8.270">
    <property type="entry name" value="putative rabgap domain of human tbc1 domain family member 14 like domains"/>
    <property type="match status" value="1"/>
</dbReference>
<dbReference type="PANTHER" id="PTHR47219">
    <property type="entry name" value="RAB GTPASE-ACTIVATING PROTEIN 1-LIKE"/>
    <property type="match status" value="1"/>
</dbReference>
<dbReference type="Gene3D" id="1.10.472.80">
    <property type="entry name" value="Ypt/Rab-GAP domain of gyp1p, domain 3"/>
    <property type="match status" value="1"/>
</dbReference>
<evidence type="ECO:0000313" key="5">
    <source>
        <dbReference type="EMBL" id="ORX58856.1"/>
    </source>
</evidence>
<evidence type="ECO:0000259" key="4">
    <source>
        <dbReference type="PROSITE" id="PS50086"/>
    </source>
</evidence>
<dbReference type="Proteomes" id="UP000242146">
    <property type="component" value="Unassembled WGS sequence"/>
</dbReference>
<reference evidence="5 6" key="1">
    <citation type="submission" date="2016-07" db="EMBL/GenBank/DDBJ databases">
        <title>Pervasive Adenine N6-methylation of Active Genes in Fungi.</title>
        <authorList>
            <consortium name="DOE Joint Genome Institute"/>
            <person name="Mondo S.J."/>
            <person name="Dannebaum R.O."/>
            <person name="Kuo R.C."/>
            <person name="Labutti K."/>
            <person name="Haridas S."/>
            <person name="Kuo A."/>
            <person name="Salamov A."/>
            <person name="Ahrendt S.R."/>
            <person name="Lipzen A."/>
            <person name="Sullivan W."/>
            <person name="Andreopoulos W.B."/>
            <person name="Clum A."/>
            <person name="Lindquist E."/>
            <person name="Daum C."/>
            <person name="Ramamoorthy G.K."/>
            <person name="Gryganskyi A."/>
            <person name="Culley D."/>
            <person name="Magnuson J.K."/>
            <person name="James T.Y."/>
            <person name="O'Malley M.A."/>
            <person name="Stajich J.E."/>
            <person name="Spatafora J.W."/>
            <person name="Visel A."/>
            <person name="Grigoriev I.V."/>
        </authorList>
    </citation>
    <scope>NUCLEOTIDE SEQUENCE [LARGE SCALE GENOMIC DNA]</scope>
    <source>
        <strain evidence="5 6">NRRL 3301</strain>
    </source>
</reference>
<feature type="compositionally biased region" description="Pro residues" evidence="3">
    <location>
        <begin position="427"/>
        <end position="436"/>
    </location>
</feature>
<sequence>MSTNTILDAPLDLHHFHTATWNASPTSCCSSSASSSASDRSWSPACLHHALCHQLVTDDSTADTLSPEHRQQLADLILSQGLPSSLRGQLWQTLSHSNHLHLQTVYGQLCNERSPHERIIQRDLTRTFPLVDMFSQENGDGQLAMRRILIAYSLYDHQVGYCQGLAFLVGPLLMHMPEPEAFCVFVRLMETYNMRTMYTLTMDGLQLRLFQFNCLLERHVPRLAKHLERHHVHPAMYASSWFLTLFAYVFPLPLVTRIYDLLFLQGATETMMRIAIAMLQRSEADLLLLVECEDLLQGVATRKLCKPYGDNWSLVLQDAMALADDITTKHLDHLQDQYMGQPKQQPAWMGNRLGNFWRRRSLQQKKKPPSALPVSPPIRGCTSMEETPVPTLSLTATALSPPPVPPSMPLSRSASMHHRFDSHPKSSSPPLPPLPTTSPLDLSQPAPDVAALQCQVQDLHQQLNQALRQIQETKMDQQDLITEREALQITIRALEHRASTSPTSPPATSPRHSISPDIKDLQEQNNYLHTRNQHLEKQVRQLQQQLHTVNDDQLILIEKLASLTLDMDDLAQQKKQQDFDLADVLDENKRLTERLLCQDPPMPATRPLSPPLSTSSSRYPWEPAKEIPLLDDPYAFVAPPPPPHIPRFTPPSHSQPQTAARRSNSLYGRVWSALSKN</sequence>
<accession>A0A1X2GQ33</accession>
<keyword evidence="6" id="KW-1185">Reference proteome</keyword>
<feature type="coiled-coil region" evidence="2">
    <location>
        <begin position="449"/>
        <end position="552"/>
    </location>
</feature>
<dbReference type="FunFam" id="1.10.472.80:FF:000027">
    <property type="entry name" value="GTPase activating protein (Evi5)"/>
    <property type="match status" value="1"/>
</dbReference>
<proteinExistence type="predicted"/>
<dbReference type="AlphaFoldDB" id="A0A1X2GQ33"/>
<dbReference type="EMBL" id="MCGT01000006">
    <property type="protein sequence ID" value="ORX58856.1"/>
    <property type="molecule type" value="Genomic_DNA"/>
</dbReference>
<dbReference type="Gene3D" id="1.10.287.1490">
    <property type="match status" value="1"/>
</dbReference>
<evidence type="ECO:0000256" key="1">
    <source>
        <dbReference type="ARBA" id="ARBA00022468"/>
    </source>
</evidence>
<protein>
    <submittedName>
        <fullName evidence="5">RabGAP/TBC</fullName>
    </submittedName>
</protein>
<dbReference type="SMART" id="SM00164">
    <property type="entry name" value="TBC"/>
    <property type="match status" value="1"/>
</dbReference>
<keyword evidence="2" id="KW-0175">Coiled coil</keyword>
<dbReference type="GO" id="GO:0031267">
    <property type="term" value="F:small GTPase binding"/>
    <property type="evidence" value="ECO:0007669"/>
    <property type="project" value="TreeGrafter"/>
</dbReference>
<dbReference type="InterPro" id="IPR050302">
    <property type="entry name" value="Rab_GAP_TBC_domain"/>
</dbReference>
<evidence type="ECO:0000256" key="2">
    <source>
        <dbReference type="SAM" id="Coils"/>
    </source>
</evidence>
<dbReference type="STRING" id="101127.A0A1X2GQ33"/>
<name>A0A1X2GQ33_9FUNG</name>
<dbReference type="Pfam" id="PF00566">
    <property type="entry name" value="RabGAP-TBC"/>
    <property type="match status" value="1"/>
</dbReference>
<comment type="caution">
    <text evidence="5">The sequence shown here is derived from an EMBL/GenBank/DDBJ whole genome shotgun (WGS) entry which is preliminary data.</text>
</comment>
<gene>
    <name evidence="5" type="ORF">DM01DRAFT_1333472</name>
</gene>
<dbReference type="GO" id="GO:0005096">
    <property type="term" value="F:GTPase activator activity"/>
    <property type="evidence" value="ECO:0007669"/>
    <property type="project" value="UniProtKB-KW"/>
</dbReference>
<feature type="compositionally biased region" description="Pro residues" evidence="3">
    <location>
        <begin position="600"/>
        <end position="610"/>
    </location>
</feature>
<dbReference type="SUPFAM" id="SSF47923">
    <property type="entry name" value="Ypt/Rab-GAP domain of gyp1p"/>
    <property type="match status" value="2"/>
</dbReference>
<feature type="domain" description="Rab-GAP TBC" evidence="4">
    <location>
        <begin position="81"/>
        <end position="266"/>
    </location>
</feature>